<gene>
    <name evidence="1" type="ORF">L1987_24307</name>
</gene>
<reference evidence="1 2" key="2">
    <citation type="journal article" date="2022" name="Mol. Ecol. Resour.">
        <title>The genomes of chicory, endive, great burdock and yacon provide insights into Asteraceae paleo-polyploidization history and plant inulin production.</title>
        <authorList>
            <person name="Fan W."/>
            <person name="Wang S."/>
            <person name="Wang H."/>
            <person name="Wang A."/>
            <person name="Jiang F."/>
            <person name="Liu H."/>
            <person name="Zhao H."/>
            <person name="Xu D."/>
            <person name="Zhang Y."/>
        </authorList>
    </citation>
    <scope>NUCLEOTIDE SEQUENCE [LARGE SCALE GENOMIC DNA]</scope>
    <source>
        <strain evidence="2">cv. Yunnan</strain>
        <tissue evidence="1">Leaves</tissue>
    </source>
</reference>
<organism evidence="1 2">
    <name type="scientific">Smallanthus sonchifolius</name>
    <dbReference type="NCBI Taxonomy" id="185202"/>
    <lineage>
        <taxon>Eukaryota</taxon>
        <taxon>Viridiplantae</taxon>
        <taxon>Streptophyta</taxon>
        <taxon>Embryophyta</taxon>
        <taxon>Tracheophyta</taxon>
        <taxon>Spermatophyta</taxon>
        <taxon>Magnoliopsida</taxon>
        <taxon>eudicotyledons</taxon>
        <taxon>Gunneridae</taxon>
        <taxon>Pentapetalae</taxon>
        <taxon>asterids</taxon>
        <taxon>campanulids</taxon>
        <taxon>Asterales</taxon>
        <taxon>Asteraceae</taxon>
        <taxon>Asteroideae</taxon>
        <taxon>Heliantheae alliance</taxon>
        <taxon>Millerieae</taxon>
        <taxon>Smallanthus</taxon>
    </lineage>
</organism>
<proteinExistence type="predicted"/>
<sequence length="284" mass="32585">MDSHEAIELFDNIHGKVSHKALDLLENEWWKLSAIRKQNASCGCQLFTSCGLSCACRLAKVEATGGRIPLDAVDVFWRKLDLKPSFVENENVDVDKDVMPDGNCGFRSIAVGLGFDENKWLFIRQQLLQEMDGQEEWWRSVFDRISFQEYDKLRHTIDWQKVKAAPISHWMSMPYIGLIIAQRFGVIVQLLSIAGSQTFFPLWFGPNVHDCHQIVSFVHAKNAHFIHVKLDGDCPMPIPNALCILHRNDAAAEWENIYKDRIEWFKKIMTTVAHTVPQYVTNVG</sequence>
<accession>A0ACB9IJA4</accession>
<reference evidence="2" key="1">
    <citation type="journal article" date="2022" name="Mol. Ecol. Resour.">
        <title>The genomes of chicory, endive, great burdock and yacon provide insights into Asteraceae palaeo-polyploidization history and plant inulin production.</title>
        <authorList>
            <person name="Fan W."/>
            <person name="Wang S."/>
            <person name="Wang H."/>
            <person name="Wang A."/>
            <person name="Jiang F."/>
            <person name="Liu H."/>
            <person name="Zhao H."/>
            <person name="Xu D."/>
            <person name="Zhang Y."/>
        </authorList>
    </citation>
    <scope>NUCLEOTIDE SEQUENCE [LARGE SCALE GENOMIC DNA]</scope>
    <source>
        <strain evidence="2">cv. Yunnan</strain>
    </source>
</reference>
<dbReference type="Proteomes" id="UP001056120">
    <property type="component" value="Linkage Group LG08"/>
</dbReference>
<dbReference type="EMBL" id="CM042025">
    <property type="protein sequence ID" value="KAI3808358.1"/>
    <property type="molecule type" value="Genomic_DNA"/>
</dbReference>
<evidence type="ECO:0000313" key="2">
    <source>
        <dbReference type="Proteomes" id="UP001056120"/>
    </source>
</evidence>
<protein>
    <submittedName>
        <fullName evidence="1">Uncharacterized protein</fullName>
    </submittedName>
</protein>
<keyword evidence="2" id="KW-1185">Reference proteome</keyword>
<name>A0ACB9IJA4_9ASTR</name>
<evidence type="ECO:0000313" key="1">
    <source>
        <dbReference type="EMBL" id="KAI3808358.1"/>
    </source>
</evidence>
<comment type="caution">
    <text evidence="1">The sequence shown here is derived from an EMBL/GenBank/DDBJ whole genome shotgun (WGS) entry which is preliminary data.</text>
</comment>